<protein>
    <submittedName>
        <fullName evidence="7">TetR family transcriptional regulator</fullName>
    </submittedName>
</protein>
<dbReference type="AlphaFoldDB" id="A0A064CI86"/>
<dbReference type="GO" id="GO:0000976">
    <property type="term" value="F:transcription cis-regulatory region binding"/>
    <property type="evidence" value="ECO:0007669"/>
    <property type="project" value="TreeGrafter"/>
</dbReference>
<dbReference type="GO" id="GO:0003700">
    <property type="term" value="F:DNA-binding transcription factor activity"/>
    <property type="evidence" value="ECO:0007669"/>
    <property type="project" value="TreeGrafter"/>
</dbReference>
<dbReference type="InterPro" id="IPR001647">
    <property type="entry name" value="HTH_TetR"/>
</dbReference>
<keyword evidence="8" id="KW-1185">Reference proteome</keyword>
<dbReference type="InterPro" id="IPR036271">
    <property type="entry name" value="Tet_transcr_reg_TetR-rel_C_sf"/>
</dbReference>
<dbReference type="EMBL" id="JALN02000001">
    <property type="protein sequence ID" value="KDF00056.1"/>
    <property type="molecule type" value="Genomic_DNA"/>
</dbReference>
<reference evidence="7" key="1">
    <citation type="submission" date="2014-05" db="EMBL/GenBank/DDBJ databases">
        <title>Genome sequence of Mycobacterium aromaticivorans strain JS19b1T (= DSM 45407T).</title>
        <authorList>
            <person name="Kwak Y."/>
            <person name="Park G.-S."/>
            <person name="Li Q.X."/>
            <person name="Lee S.-E."/>
            <person name="Shin J.-H."/>
        </authorList>
    </citation>
    <scope>NUCLEOTIDE SEQUENCE [LARGE SCALE GENOMIC DNA]</scope>
    <source>
        <strain evidence="7">JS19b1</strain>
    </source>
</reference>
<dbReference type="Pfam" id="PF00440">
    <property type="entry name" value="TetR_N"/>
    <property type="match status" value="1"/>
</dbReference>
<evidence type="ECO:0000313" key="7">
    <source>
        <dbReference type="EMBL" id="KDF00056.1"/>
    </source>
</evidence>
<sequence length="211" mass="23248">MPHTASRGPGRPPAAKAAETRERIMRAAREVFSELGYDAATFQAIAIRADLTRPAINHYFASKRLLYQEVVDQTNASVIESAVHQSQRESTLAGRIRVFIEAAVHAQGQDRSVAAFLVTSVLESERHPELAESNHDSREFTRGYVKAAIKDAVESGEVRADIDIEAAAEMLMAVMWGLGFYAGFVGDQDRLTAITDQFLQLLDGQAWRTVS</sequence>
<keyword evidence="1" id="KW-0678">Repressor</keyword>
<dbReference type="PROSITE" id="PS50977">
    <property type="entry name" value="HTH_TETR_2"/>
    <property type="match status" value="1"/>
</dbReference>
<dbReference type="InterPro" id="IPR050109">
    <property type="entry name" value="HTH-type_TetR-like_transc_reg"/>
</dbReference>
<evidence type="ECO:0000256" key="1">
    <source>
        <dbReference type="ARBA" id="ARBA00022491"/>
    </source>
</evidence>
<organism evidence="7 8">
    <name type="scientific">Mycolicibacterium aromaticivorans JS19b1 = JCM 16368</name>
    <dbReference type="NCBI Taxonomy" id="1440774"/>
    <lineage>
        <taxon>Bacteria</taxon>
        <taxon>Bacillati</taxon>
        <taxon>Actinomycetota</taxon>
        <taxon>Actinomycetes</taxon>
        <taxon>Mycobacteriales</taxon>
        <taxon>Mycobacteriaceae</taxon>
        <taxon>Mycolicibacterium</taxon>
    </lineage>
</organism>
<proteinExistence type="predicted"/>
<dbReference type="InterPro" id="IPR009057">
    <property type="entry name" value="Homeodomain-like_sf"/>
</dbReference>
<dbReference type="PRINTS" id="PR00455">
    <property type="entry name" value="HTHTETR"/>
</dbReference>
<dbReference type="SUPFAM" id="SSF46689">
    <property type="entry name" value="Homeodomain-like"/>
    <property type="match status" value="1"/>
</dbReference>
<dbReference type="eggNOG" id="COG1309">
    <property type="taxonomic scope" value="Bacteria"/>
</dbReference>
<dbReference type="Gene3D" id="1.10.10.60">
    <property type="entry name" value="Homeodomain-like"/>
    <property type="match status" value="1"/>
</dbReference>
<dbReference type="Proteomes" id="UP000022835">
    <property type="component" value="Unassembled WGS sequence"/>
</dbReference>
<keyword evidence="3 5" id="KW-0238">DNA-binding</keyword>
<dbReference type="PANTHER" id="PTHR30055:SF226">
    <property type="entry name" value="HTH-TYPE TRANSCRIPTIONAL REGULATOR PKSA"/>
    <property type="match status" value="1"/>
</dbReference>
<evidence type="ECO:0000256" key="2">
    <source>
        <dbReference type="ARBA" id="ARBA00023015"/>
    </source>
</evidence>
<dbReference type="Gene3D" id="1.10.357.10">
    <property type="entry name" value="Tetracycline Repressor, domain 2"/>
    <property type="match status" value="1"/>
</dbReference>
<dbReference type="InterPro" id="IPR039538">
    <property type="entry name" value="BetI_C"/>
</dbReference>
<feature type="DNA-binding region" description="H-T-H motif" evidence="5">
    <location>
        <begin position="41"/>
        <end position="60"/>
    </location>
</feature>
<gene>
    <name evidence="7" type="ORF">Y900_014180</name>
</gene>
<evidence type="ECO:0000313" key="8">
    <source>
        <dbReference type="Proteomes" id="UP000022835"/>
    </source>
</evidence>
<evidence type="ECO:0000259" key="6">
    <source>
        <dbReference type="PROSITE" id="PS50977"/>
    </source>
</evidence>
<keyword evidence="2" id="KW-0805">Transcription regulation</keyword>
<evidence type="ECO:0000256" key="4">
    <source>
        <dbReference type="ARBA" id="ARBA00023163"/>
    </source>
</evidence>
<evidence type="ECO:0000256" key="3">
    <source>
        <dbReference type="ARBA" id="ARBA00023125"/>
    </source>
</evidence>
<dbReference type="PANTHER" id="PTHR30055">
    <property type="entry name" value="HTH-TYPE TRANSCRIPTIONAL REGULATOR RUTR"/>
    <property type="match status" value="1"/>
</dbReference>
<dbReference type="OrthoDB" id="5179150at2"/>
<feature type="domain" description="HTH tetR-type" evidence="6">
    <location>
        <begin position="18"/>
        <end position="78"/>
    </location>
</feature>
<dbReference type="RefSeq" id="WP_036342553.1">
    <property type="nucleotide sequence ID" value="NZ_JALN02000001.1"/>
</dbReference>
<dbReference type="STRING" id="1440774.Y900_014180"/>
<accession>A0A064CI86</accession>
<comment type="caution">
    <text evidence="7">The sequence shown here is derived from an EMBL/GenBank/DDBJ whole genome shotgun (WGS) entry which is preliminary data.</text>
</comment>
<dbReference type="SUPFAM" id="SSF48498">
    <property type="entry name" value="Tetracyclin repressor-like, C-terminal domain"/>
    <property type="match status" value="1"/>
</dbReference>
<dbReference type="Pfam" id="PF13977">
    <property type="entry name" value="TetR_C_6"/>
    <property type="match status" value="1"/>
</dbReference>
<name>A0A064CI86_9MYCO</name>
<evidence type="ECO:0000256" key="5">
    <source>
        <dbReference type="PROSITE-ProRule" id="PRU00335"/>
    </source>
</evidence>
<keyword evidence="4" id="KW-0804">Transcription</keyword>